<keyword evidence="3" id="KW-1185">Reference proteome</keyword>
<accession>B8F0S8</accession>
<dbReference type="Proteomes" id="UP000006103">
    <property type="component" value="Plasmid PBr_lp36"/>
</dbReference>
<keyword evidence="1" id="KW-1133">Transmembrane helix</keyword>
<reference evidence="2 3" key="1">
    <citation type="journal article" date="2011" name="J. Bacteriol.">
        <title>Whole-genome sequences of two Borrelia afzelii and two Borrelia garinii Lyme disease agent isolates.</title>
        <authorList>
            <person name="Casjens S.R."/>
            <person name="Mongodin E.F."/>
            <person name="Qiu W.-G."/>
            <person name="Dunn J.J."/>
            <person name="Luft B.J."/>
            <person name="Fraser-Liggett C.M."/>
            <person name="Schutzer S.E."/>
        </authorList>
    </citation>
    <scope>NUCLEOTIDE SEQUENCE [LARGE SCALE GENOMIC DNA]</scope>
    <source>
        <strain evidence="2 3">PBr</strain>
    </source>
</reference>
<organism evidence="2 3">
    <name type="scientific">Borreliella garinii PBr</name>
    <dbReference type="NCBI Taxonomy" id="498743"/>
    <lineage>
        <taxon>Bacteria</taxon>
        <taxon>Pseudomonadati</taxon>
        <taxon>Spirochaetota</taxon>
        <taxon>Spirochaetia</taxon>
        <taxon>Spirochaetales</taxon>
        <taxon>Borreliaceae</taxon>
        <taxon>Borreliella</taxon>
    </lineage>
</organism>
<evidence type="ECO:0000313" key="2">
    <source>
        <dbReference type="EMBL" id="ACL34495.1"/>
    </source>
</evidence>
<dbReference type="AlphaFoldDB" id="B8F0S8"/>
<protein>
    <submittedName>
        <fullName evidence="2">Uncharacterized protein</fullName>
    </submittedName>
</protein>
<feature type="transmembrane region" description="Helical" evidence="1">
    <location>
        <begin position="36"/>
        <end position="54"/>
    </location>
</feature>
<keyword evidence="1" id="KW-0812">Transmembrane</keyword>
<name>B8F0S8_BORGR</name>
<geneLocation type="plasmid" evidence="2 3">
    <name>PBr_lp36</name>
</geneLocation>
<sequence>MTKTYILNLHGNSIRKKKNWLVKVNYSSLKRRNKKIYFSKVSVYMCNLFIYILFS</sequence>
<keyword evidence="1" id="KW-0472">Membrane</keyword>
<proteinExistence type="predicted"/>
<dbReference type="EMBL" id="CP001302">
    <property type="protein sequence ID" value="ACL34495.1"/>
    <property type="molecule type" value="Genomic_DNA"/>
</dbReference>
<evidence type="ECO:0000256" key="1">
    <source>
        <dbReference type="SAM" id="Phobius"/>
    </source>
</evidence>
<gene>
    <name evidence="2" type="ORF">BGAPBR_K0045</name>
</gene>
<keyword evidence="2" id="KW-0614">Plasmid</keyword>
<evidence type="ECO:0000313" key="3">
    <source>
        <dbReference type="Proteomes" id="UP000006103"/>
    </source>
</evidence>